<organism evidence="2 4">
    <name type="scientific">Phocaeicola vulgatus</name>
    <name type="common">Bacteroides vulgatus</name>
    <dbReference type="NCBI Taxonomy" id="821"/>
    <lineage>
        <taxon>Bacteria</taxon>
        <taxon>Pseudomonadati</taxon>
        <taxon>Bacteroidota</taxon>
        <taxon>Bacteroidia</taxon>
        <taxon>Bacteroidales</taxon>
        <taxon>Bacteroidaceae</taxon>
        <taxon>Phocaeicola</taxon>
    </lineage>
</organism>
<evidence type="ECO:0000313" key="4">
    <source>
        <dbReference type="Proteomes" id="UP000326091"/>
    </source>
</evidence>
<dbReference type="Proteomes" id="UP000095333">
    <property type="component" value="Unassembled WGS sequence"/>
</dbReference>
<accession>A0A174LWK9</accession>
<dbReference type="EMBL" id="CYZI01000001">
    <property type="protein sequence ID" value="CUN46897.1"/>
    <property type="molecule type" value="Genomic_DNA"/>
</dbReference>
<name>A0A174LWK9_PHOVU</name>
<reference evidence="1 3" key="1">
    <citation type="submission" date="2015-09" db="EMBL/GenBank/DDBJ databases">
        <authorList>
            <consortium name="Pathogen Informatics"/>
        </authorList>
    </citation>
    <scope>NUCLEOTIDE SEQUENCE [LARGE SCALE GENOMIC DNA]</scope>
    <source>
        <strain evidence="1 3">2789STDY5834842</strain>
    </source>
</reference>
<evidence type="ECO:0000313" key="1">
    <source>
        <dbReference type="EMBL" id="CUN46897.1"/>
    </source>
</evidence>
<evidence type="ECO:0000313" key="3">
    <source>
        <dbReference type="Proteomes" id="UP000095333"/>
    </source>
</evidence>
<dbReference type="EMBL" id="CP043529">
    <property type="protein sequence ID" value="QEW38107.1"/>
    <property type="molecule type" value="Genomic_DNA"/>
</dbReference>
<reference evidence="2 4" key="2">
    <citation type="submission" date="2019-09" db="EMBL/GenBank/DDBJ databases">
        <title>Commensal-derived Metabolites Govern Vibrio cholerae Pathogenesis in Host.</title>
        <authorList>
            <person name="Yoon S.S."/>
            <person name="Yoon M.Y."/>
        </authorList>
    </citation>
    <scope>NUCLEOTIDE SEQUENCE [LARGE SCALE GENOMIC DNA]</scope>
    <source>
        <strain evidence="2 4">VIC01</strain>
    </source>
</reference>
<dbReference type="Proteomes" id="UP000326091">
    <property type="component" value="Chromosome"/>
</dbReference>
<gene>
    <name evidence="1" type="ORF">ERS852457_00264</name>
    <name evidence="2" type="ORF">VIC01_03726</name>
</gene>
<protein>
    <submittedName>
        <fullName evidence="2">Uncharacterized protein</fullName>
    </submittedName>
</protein>
<dbReference type="AlphaFoldDB" id="A0A174LWK9"/>
<proteinExistence type="predicted"/>
<sequence length="29" mass="3362">MKKEELDRTDKSKAVQDNSSFFIIIASLF</sequence>
<evidence type="ECO:0000313" key="2">
    <source>
        <dbReference type="EMBL" id="QEW38107.1"/>
    </source>
</evidence>